<reference evidence="2 3" key="1">
    <citation type="submission" date="2024-04" db="EMBL/GenBank/DDBJ databases">
        <authorList>
            <person name="Waldvogel A.-M."/>
            <person name="Schoenle A."/>
        </authorList>
    </citation>
    <scope>NUCLEOTIDE SEQUENCE [LARGE SCALE GENOMIC DNA]</scope>
</reference>
<dbReference type="AlphaFoldDB" id="A0AAV2J8D7"/>
<evidence type="ECO:0000313" key="3">
    <source>
        <dbReference type="Proteomes" id="UP001497482"/>
    </source>
</evidence>
<name>A0AAV2J8D7_KNICA</name>
<gene>
    <name evidence="2" type="ORF">KC01_LOCUS3501</name>
</gene>
<sequence length="91" mass="10030">MEGGAASDPMPPPQSSGSQGGAADHRDAVGEDHRDAVAAKCVSRPALHNVLRDSEGIHKTEQECNCCRQVTYFINDYLFLKHHSKEPRVWD</sequence>
<dbReference type="EMBL" id="OZ035832">
    <property type="protein sequence ID" value="CAL1571384.1"/>
    <property type="molecule type" value="Genomic_DNA"/>
</dbReference>
<keyword evidence="3" id="KW-1185">Reference proteome</keyword>
<dbReference type="Proteomes" id="UP001497482">
    <property type="component" value="Chromosome 10"/>
</dbReference>
<feature type="region of interest" description="Disordered" evidence="1">
    <location>
        <begin position="1"/>
        <end position="36"/>
    </location>
</feature>
<feature type="compositionally biased region" description="Basic and acidic residues" evidence="1">
    <location>
        <begin position="23"/>
        <end position="36"/>
    </location>
</feature>
<organism evidence="2 3">
    <name type="scientific">Knipowitschia caucasica</name>
    <name type="common">Caucasian dwarf goby</name>
    <name type="synonym">Pomatoschistus caucasicus</name>
    <dbReference type="NCBI Taxonomy" id="637954"/>
    <lineage>
        <taxon>Eukaryota</taxon>
        <taxon>Metazoa</taxon>
        <taxon>Chordata</taxon>
        <taxon>Craniata</taxon>
        <taxon>Vertebrata</taxon>
        <taxon>Euteleostomi</taxon>
        <taxon>Actinopterygii</taxon>
        <taxon>Neopterygii</taxon>
        <taxon>Teleostei</taxon>
        <taxon>Neoteleostei</taxon>
        <taxon>Acanthomorphata</taxon>
        <taxon>Gobiaria</taxon>
        <taxon>Gobiiformes</taxon>
        <taxon>Gobioidei</taxon>
        <taxon>Gobiidae</taxon>
        <taxon>Gobiinae</taxon>
        <taxon>Knipowitschia</taxon>
    </lineage>
</organism>
<proteinExistence type="predicted"/>
<evidence type="ECO:0000313" key="2">
    <source>
        <dbReference type="EMBL" id="CAL1571384.1"/>
    </source>
</evidence>
<evidence type="ECO:0000256" key="1">
    <source>
        <dbReference type="SAM" id="MobiDB-lite"/>
    </source>
</evidence>
<protein>
    <submittedName>
        <fullName evidence="2">Uncharacterized protein</fullName>
    </submittedName>
</protein>
<accession>A0AAV2J8D7</accession>